<proteinExistence type="predicted"/>
<dbReference type="Pfam" id="PF18352">
    <property type="entry name" value="Gp138_N"/>
    <property type="match status" value="1"/>
</dbReference>
<dbReference type="Gene3D" id="2.40.50.230">
    <property type="entry name" value="Gp5 N-terminal domain"/>
    <property type="match status" value="1"/>
</dbReference>
<dbReference type="Proteomes" id="UP000253934">
    <property type="component" value="Unassembled WGS sequence"/>
</dbReference>
<dbReference type="InterPro" id="IPR041599">
    <property type="entry name" value="Gp138_N"/>
</dbReference>
<organism evidence="2 3">
    <name type="scientific">Spirobacillus cienkowskii</name>
    <dbReference type="NCBI Taxonomy" id="495820"/>
    <lineage>
        <taxon>Bacteria</taxon>
        <taxon>Pseudomonadati</taxon>
        <taxon>Bdellovibrionota</taxon>
        <taxon>Oligoflexia</taxon>
        <taxon>Silvanigrellales</taxon>
        <taxon>Spirobacillus</taxon>
    </lineage>
</organism>
<dbReference type="EMBL" id="QOVW01000001">
    <property type="protein sequence ID" value="RDB37399.1"/>
    <property type="molecule type" value="Genomic_DNA"/>
</dbReference>
<comment type="caution">
    <text evidence="2">The sequence shown here is derived from an EMBL/GenBank/DDBJ whole genome shotgun (WGS) entry which is preliminary data.</text>
</comment>
<feature type="domain" description="Phage protein Gp138 N-terminal" evidence="1">
    <location>
        <begin position="25"/>
        <end position="127"/>
    </location>
</feature>
<evidence type="ECO:0000259" key="1">
    <source>
        <dbReference type="Pfam" id="PF18352"/>
    </source>
</evidence>
<dbReference type="InterPro" id="IPR037026">
    <property type="entry name" value="Vgr_OB-fold_dom_sf"/>
</dbReference>
<evidence type="ECO:0000313" key="3">
    <source>
        <dbReference type="Proteomes" id="UP000253934"/>
    </source>
</evidence>
<protein>
    <recommendedName>
        <fullName evidence="1">Phage protein Gp138 N-terminal domain-containing protein</fullName>
    </recommendedName>
</protein>
<accession>A0A369KRU2</accession>
<gene>
    <name evidence="2" type="ORF">DCC88_00290</name>
</gene>
<evidence type="ECO:0000313" key="2">
    <source>
        <dbReference type="EMBL" id="RDB37399.1"/>
    </source>
</evidence>
<reference evidence="2" key="1">
    <citation type="submission" date="2018-04" db="EMBL/GenBank/DDBJ databases">
        <title>Draft genome sequence of the Candidatus Spirobacillus cienkowskii, a pathogen of freshwater Daphnia species, reconstructed from hemolymph metagenomic reads.</title>
        <authorList>
            <person name="Bresciani L."/>
            <person name="Lemos L.N."/>
            <person name="Wale N."/>
            <person name="Lin J.Y."/>
            <person name="Fernandes G.R."/>
            <person name="Duffy M.A."/>
            <person name="Rodrigues J.M."/>
        </authorList>
    </citation>
    <scope>NUCLEOTIDE SEQUENCE [LARGE SCALE GENOMIC DNA]</scope>
    <source>
        <strain evidence="2">Binning01</strain>
    </source>
</reference>
<dbReference type="AlphaFoldDB" id="A0A369KRU2"/>
<sequence length="257" mass="28949">MTTPTFSQLIFDAIDSRINEIHTSMPAIIKSYDEKLQKVSVQPCFMNKEIDSKTKLETEKPLPIIQSVPLIFPRSKSSYIHLPVEINDYVLLIFNERSIDKFTQKGGLVESNNIYKHQLTDCVAIAGFYPFSEPMKGVNKKSLQIVNNLSEIKMTENGKIYFSNRGAVEVEKKLPDEPLVLGNKLIEFSDKIIETLNKLMDALTKNIGVGNLGAPVPSSPSLIAELKQIQIQLNKTKKGYLDDPKTNITSNHFYGEK</sequence>
<name>A0A369KRU2_9BACT</name>
<keyword evidence="3" id="KW-1185">Reference proteome</keyword>